<reference evidence="1 2" key="1">
    <citation type="submission" date="2019-06" db="EMBL/GenBank/DDBJ databases">
        <title>Whole genome shotgun sequence of Acetobacter peroxydans NBRC 13755.</title>
        <authorList>
            <person name="Hosoyama A."/>
            <person name="Uohara A."/>
            <person name="Ohji S."/>
            <person name="Ichikawa N."/>
        </authorList>
    </citation>
    <scope>NUCLEOTIDE SEQUENCE [LARGE SCALE GENOMIC DNA]</scope>
    <source>
        <strain evidence="1 2">NBRC 13755</strain>
    </source>
</reference>
<dbReference type="InterPro" id="IPR007047">
    <property type="entry name" value="Flp_Fap"/>
</dbReference>
<organism evidence="1 2">
    <name type="scientific">Acetobacter peroxydans</name>
    <dbReference type="NCBI Taxonomy" id="104098"/>
    <lineage>
        <taxon>Bacteria</taxon>
        <taxon>Pseudomonadati</taxon>
        <taxon>Pseudomonadota</taxon>
        <taxon>Alphaproteobacteria</taxon>
        <taxon>Acetobacterales</taxon>
        <taxon>Acetobacteraceae</taxon>
        <taxon>Acetobacter</taxon>
    </lineage>
</organism>
<evidence type="ECO:0000313" key="1">
    <source>
        <dbReference type="EMBL" id="GEB85685.1"/>
    </source>
</evidence>
<dbReference type="Proteomes" id="UP000317730">
    <property type="component" value="Unassembled WGS sequence"/>
</dbReference>
<gene>
    <name evidence="1" type="ORF">APE01nite_14820</name>
</gene>
<proteinExistence type="predicted"/>
<sequence>MILTRLKNEIGATAIEYGLLASLIGVATITGLQLTGVKLDNTYCYIATQISKAVGGSGGGCSASPSSSSGSSQENNENNYTVQNAYHIQAYWIVNFIQSLADNNITSITGLYNESGNELSTPEKLMNYLGVSMDTYNEYANKTSPTALYDFQSAVVEAKPWIYSKDLTTVSVGNSNGVYSNVSKDSSDGSVEISGLKDTLSGSKNTSFNLFTPGTTMY</sequence>
<keyword evidence="2" id="KW-1185">Reference proteome</keyword>
<evidence type="ECO:0000313" key="2">
    <source>
        <dbReference type="Proteomes" id="UP000317730"/>
    </source>
</evidence>
<dbReference type="Pfam" id="PF04964">
    <property type="entry name" value="Flp_Fap"/>
    <property type="match status" value="1"/>
</dbReference>
<dbReference type="OrthoDB" id="5325135at2"/>
<evidence type="ECO:0008006" key="3">
    <source>
        <dbReference type="Google" id="ProtNLM"/>
    </source>
</evidence>
<dbReference type="AlphaFoldDB" id="A0A4Y3TY75"/>
<protein>
    <recommendedName>
        <fullName evidence="3">Pilus assembly protein</fullName>
    </recommendedName>
</protein>
<accession>A0A4Y3TY75</accession>
<dbReference type="RefSeq" id="WP_141376160.1">
    <property type="nucleotide sequence ID" value="NZ_BAPL01000012.1"/>
</dbReference>
<dbReference type="EMBL" id="BJMV01000007">
    <property type="protein sequence ID" value="GEB85685.1"/>
    <property type="molecule type" value="Genomic_DNA"/>
</dbReference>
<name>A0A4Y3TY75_9PROT</name>
<comment type="caution">
    <text evidence="1">The sequence shown here is derived from an EMBL/GenBank/DDBJ whole genome shotgun (WGS) entry which is preliminary data.</text>
</comment>